<proteinExistence type="predicted"/>
<evidence type="ECO:0000313" key="2">
    <source>
        <dbReference type="Proteomes" id="UP000694844"/>
    </source>
</evidence>
<protein>
    <submittedName>
        <fullName evidence="3">Uncharacterized protein LOC111100395</fullName>
    </submittedName>
</protein>
<gene>
    <name evidence="3" type="primary">LOC111100395</name>
</gene>
<name>A0A8B8ABR3_CRAVI</name>
<dbReference type="InterPro" id="IPR036361">
    <property type="entry name" value="SAP_dom_sf"/>
</dbReference>
<sequence length="329" mass="37636">MASRYITWTVAQLKKELMQRDAATHGRKTDLIQRLESYDRNRNFLPPAVLLPEPLDVTWPSSGFQQLNPDHKKLLPYVTRDQTEAYFLHRLAGDNDAARNIKAIKNGELLCDSERILACSVLIKDDIFFTGIVSAAMKNKVTYNYKLRMEKQTGDILSSHFECPAGKGPNGACKHLAAVMVMLEKFTVLGELGIEKTCTENLMMFNKPKSSHKGSPVKIENIPRKRRSEDILGDPRPEKRRNMEGFQDRVLNILVNYMAQTSADLAYRYLFKQADLKSAVHDHDYLSLPFNEYWVDQALKVNDFDIAKIEVETREQSSNKNGLEREHGD</sequence>
<dbReference type="InterPro" id="IPR003034">
    <property type="entry name" value="SAP_dom"/>
</dbReference>
<keyword evidence="2" id="KW-1185">Reference proteome</keyword>
<dbReference type="SMART" id="SM00513">
    <property type="entry name" value="SAP"/>
    <property type="match status" value="1"/>
</dbReference>
<dbReference type="RefSeq" id="XP_022287918.1">
    <property type="nucleotide sequence ID" value="XM_022432210.1"/>
</dbReference>
<evidence type="ECO:0000259" key="1">
    <source>
        <dbReference type="PROSITE" id="PS50800"/>
    </source>
</evidence>
<dbReference type="SUPFAM" id="SSF68906">
    <property type="entry name" value="SAP domain"/>
    <property type="match status" value="1"/>
</dbReference>
<dbReference type="PROSITE" id="PS50800">
    <property type="entry name" value="SAP"/>
    <property type="match status" value="1"/>
</dbReference>
<dbReference type="OrthoDB" id="6135977at2759"/>
<organism evidence="2 3">
    <name type="scientific">Crassostrea virginica</name>
    <name type="common">Eastern oyster</name>
    <dbReference type="NCBI Taxonomy" id="6565"/>
    <lineage>
        <taxon>Eukaryota</taxon>
        <taxon>Metazoa</taxon>
        <taxon>Spiralia</taxon>
        <taxon>Lophotrochozoa</taxon>
        <taxon>Mollusca</taxon>
        <taxon>Bivalvia</taxon>
        <taxon>Autobranchia</taxon>
        <taxon>Pteriomorphia</taxon>
        <taxon>Ostreida</taxon>
        <taxon>Ostreoidea</taxon>
        <taxon>Ostreidae</taxon>
        <taxon>Crassostrea</taxon>
    </lineage>
</organism>
<evidence type="ECO:0000313" key="3">
    <source>
        <dbReference type="RefSeq" id="XP_022287918.1"/>
    </source>
</evidence>
<dbReference type="AlphaFoldDB" id="A0A8B8ABR3"/>
<dbReference type="KEGG" id="cvn:111100395"/>
<dbReference type="GeneID" id="111100395"/>
<feature type="domain" description="SAP" evidence="1">
    <location>
        <begin position="5"/>
        <end position="39"/>
    </location>
</feature>
<dbReference type="Proteomes" id="UP000694844">
    <property type="component" value="Chromosome 6"/>
</dbReference>
<dbReference type="Pfam" id="PF02037">
    <property type="entry name" value="SAP"/>
    <property type="match status" value="1"/>
</dbReference>
<dbReference type="Gene3D" id="1.10.720.30">
    <property type="entry name" value="SAP domain"/>
    <property type="match status" value="1"/>
</dbReference>
<accession>A0A8B8ABR3</accession>
<reference evidence="3" key="1">
    <citation type="submission" date="2025-08" db="UniProtKB">
        <authorList>
            <consortium name="RefSeq"/>
        </authorList>
    </citation>
    <scope>IDENTIFICATION</scope>
    <source>
        <tissue evidence="3">Whole sample</tissue>
    </source>
</reference>